<evidence type="ECO:0000313" key="10">
    <source>
        <dbReference type="EMBL" id="KAK9290047.1"/>
    </source>
</evidence>
<dbReference type="AlphaFoldDB" id="A0AAP0X5C3"/>
<comment type="function">
    <text evidence="9">Promotes plant cell differentiation, organogenesis and somatic embryogenesis as well as cell proliferation.</text>
</comment>
<comment type="caution">
    <text evidence="10">The sequence shown here is derived from an EMBL/GenBank/DDBJ whole genome shotgun (WGS) entry which is preliminary data.</text>
</comment>
<evidence type="ECO:0000256" key="4">
    <source>
        <dbReference type="ARBA" id="ARBA00022525"/>
    </source>
</evidence>
<keyword evidence="11" id="KW-1185">Reference proteome</keyword>
<comment type="PTM">
    <text evidence="9">PSK-alpha is produced by endopeptidase digestion. PSK-beta is produced from PSK-alpha by exopeptidase digestion.</text>
</comment>
<sequence length="93" mass="10710">MKPNSHVFLIFLLFVSLLFSYSTTARLLESKQGEQEMKATGMTDAGPLIDMKEEDITNLMGLEKCEDTDEECLNRRMVAEAHLDYIYTQHHKP</sequence>
<evidence type="ECO:0000256" key="9">
    <source>
        <dbReference type="RuleBase" id="RU368031"/>
    </source>
</evidence>
<dbReference type="GO" id="GO:0030154">
    <property type="term" value="P:cell differentiation"/>
    <property type="evidence" value="ECO:0007669"/>
    <property type="project" value="UniProtKB-UniRule"/>
</dbReference>
<keyword evidence="4 9" id="KW-0964">Secreted</keyword>
<evidence type="ECO:0000256" key="3">
    <source>
        <dbReference type="ARBA" id="ARBA00022473"/>
    </source>
</evidence>
<comment type="subcellular location">
    <subcellularLocation>
        <location evidence="1 9">Secreted</location>
    </subcellularLocation>
</comment>
<evidence type="ECO:0000256" key="6">
    <source>
        <dbReference type="ARBA" id="ARBA00022729"/>
    </source>
</evidence>
<evidence type="ECO:0000256" key="1">
    <source>
        <dbReference type="ARBA" id="ARBA00004613"/>
    </source>
</evidence>
<dbReference type="PANTHER" id="PTHR33285">
    <property type="entry name" value="PHYTOSULFOKINES 3"/>
    <property type="match status" value="1"/>
</dbReference>
<evidence type="ECO:0000256" key="7">
    <source>
        <dbReference type="ARBA" id="ARBA00022782"/>
    </source>
</evidence>
<organism evidence="10 11">
    <name type="scientific">Liquidambar formosana</name>
    <name type="common">Formosan gum</name>
    <dbReference type="NCBI Taxonomy" id="63359"/>
    <lineage>
        <taxon>Eukaryota</taxon>
        <taxon>Viridiplantae</taxon>
        <taxon>Streptophyta</taxon>
        <taxon>Embryophyta</taxon>
        <taxon>Tracheophyta</taxon>
        <taxon>Spermatophyta</taxon>
        <taxon>Magnoliopsida</taxon>
        <taxon>eudicotyledons</taxon>
        <taxon>Gunneridae</taxon>
        <taxon>Pentapetalae</taxon>
        <taxon>Saxifragales</taxon>
        <taxon>Altingiaceae</taxon>
        <taxon>Liquidambar</taxon>
    </lineage>
</organism>
<keyword evidence="8 9" id="KW-0339">Growth factor</keyword>
<dbReference type="GO" id="GO:0005576">
    <property type="term" value="C:extracellular region"/>
    <property type="evidence" value="ECO:0007669"/>
    <property type="project" value="UniProtKB-SubCell"/>
</dbReference>
<dbReference type="InterPro" id="IPR009438">
    <property type="entry name" value="Phytosulfokine"/>
</dbReference>
<name>A0AAP0X5C3_LIQFO</name>
<protein>
    <recommendedName>
        <fullName evidence="9">Phytosulfokine</fullName>
    </recommendedName>
    <component>
        <recommendedName>
            <fullName evidence="9">Phytosulfokine-alpha</fullName>
            <shortName evidence="9">PSK-alpha</shortName>
            <shortName evidence="9">Phytosulfokine-a</shortName>
        </recommendedName>
    </component>
    <component>
        <recommendedName>
            <fullName evidence="9">Phytosulfokine-beta</fullName>
            <shortName evidence="9">PSK-beta</shortName>
            <shortName evidence="9">Phytosulfokine-b</shortName>
        </recommendedName>
    </component>
</protein>
<evidence type="ECO:0000256" key="8">
    <source>
        <dbReference type="ARBA" id="ARBA00023030"/>
    </source>
</evidence>
<feature type="chain" id="PRO_5042664705" description="Phytosulfokine" evidence="9">
    <location>
        <begin position="26"/>
        <end position="93"/>
    </location>
</feature>
<dbReference type="GO" id="GO:0008083">
    <property type="term" value="F:growth factor activity"/>
    <property type="evidence" value="ECO:0007669"/>
    <property type="project" value="UniProtKB-UniRule"/>
</dbReference>
<keyword evidence="7 9" id="KW-0221">Differentiation</keyword>
<dbReference type="Proteomes" id="UP001415857">
    <property type="component" value="Unassembled WGS sequence"/>
</dbReference>
<evidence type="ECO:0000256" key="5">
    <source>
        <dbReference type="ARBA" id="ARBA00022641"/>
    </source>
</evidence>
<comment type="similarity">
    <text evidence="2 9">Belongs to the phytosulfokine family.</text>
</comment>
<dbReference type="PANTHER" id="PTHR33285:SF33">
    <property type="entry name" value="PHYTOSULFOKINE"/>
    <property type="match status" value="1"/>
</dbReference>
<dbReference type="GO" id="GO:0008283">
    <property type="term" value="P:cell population proliferation"/>
    <property type="evidence" value="ECO:0007669"/>
    <property type="project" value="UniProtKB-UniRule"/>
</dbReference>
<comment type="PTM">
    <text evidence="9">Sulfation is important for activity and for the binding to a putative membrane receptor.</text>
</comment>
<keyword evidence="6 9" id="KW-0732">Signal</keyword>
<proteinExistence type="inferred from homology"/>
<evidence type="ECO:0000256" key="2">
    <source>
        <dbReference type="ARBA" id="ARBA00010781"/>
    </source>
</evidence>
<dbReference type="EMBL" id="JBBPBK010000002">
    <property type="protein sequence ID" value="KAK9290047.1"/>
    <property type="molecule type" value="Genomic_DNA"/>
</dbReference>
<evidence type="ECO:0000313" key="11">
    <source>
        <dbReference type="Proteomes" id="UP001415857"/>
    </source>
</evidence>
<gene>
    <name evidence="10" type="ORF">L1049_008210</name>
</gene>
<keyword evidence="3 9" id="KW-0217">Developmental protein</keyword>
<keyword evidence="5 9" id="KW-0765">Sulfation</keyword>
<accession>A0AAP0X5C3</accession>
<feature type="signal peptide" evidence="9">
    <location>
        <begin position="1"/>
        <end position="25"/>
    </location>
</feature>
<reference evidence="10 11" key="1">
    <citation type="journal article" date="2024" name="Plant J.">
        <title>Genome sequences and population genomics reveal climatic adaptation and genomic divergence between two closely related sweetgum species.</title>
        <authorList>
            <person name="Xu W.Q."/>
            <person name="Ren C.Q."/>
            <person name="Zhang X.Y."/>
            <person name="Comes H.P."/>
            <person name="Liu X.H."/>
            <person name="Li Y.G."/>
            <person name="Kettle C.J."/>
            <person name="Jalonen R."/>
            <person name="Gaisberger H."/>
            <person name="Ma Y.Z."/>
            <person name="Qiu Y.X."/>
        </authorList>
    </citation>
    <scope>NUCLEOTIDE SEQUENCE [LARGE SCALE GENOMIC DNA]</scope>
    <source>
        <strain evidence="10">Hangzhou</strain>
    </source>
</reference>
<dbReference type="Pfam" id="PF06404">
    <property type="entry name" value="PSK"/>
    <property type="match status" value="1"/>
</dbReference>